<keyword evidence="11" id="KW-1185">Reference proteome</keyword>
<dbReference type="PANTHER" id="PTHR31587">
    <property type="entry name" value="TRANSMEMBRANE PROTEIN (DUF2215)"/>
    <property type="match status" value="1"/>
</dbReference>
<evidence type="ECO:0000256" key="2">
    <source>
        <dbReference type="ARBA" id="ARBA00005748"/>
    </source>
</evidence>
<evidence type="ECO:0000256" key="3">
    <source>
        <dbReference type="ARBA" id="ARBA00022692"/>
    </source>
</evidence>
<dbReference type="EMBL" id="JABTTQ020002251">
    <property type="protein sequence ID" value="KAK6125269.1"/>
    <property type="molecule type" value="Genomic_DNA"/>
</dbReference>
<dbReference type="PANTHER" id="PTHR31587:SF4">
    <property type="entry name" value="TRANSMEMBRANE PROTEIN (DUF2215)"/>
    <property type="match status" value="1"/>
</dbReference>
<keyword evidence="5 8" id="KW-1133">Transmembrane helix</keyword>
<proteinExistence type="inferred from homology"/>
<evidence type="ECO:0000313" key="11">
    <source>
        <dbReference type="Proteomes" id="UP001318860"/>
    </source>
</evidence>
<evidence type="ECO:0000256" key="4">
    <source>
        <dbReference type="ARBA" id="ARBA00022729"/>
    </source>
</evidence>
<evidence type="ECO:0000256" key="6">
    <source>
        <dbReference type="ARBA" id="ARBA00023136"/>
    </source>
</evidence>
<dbReference type="Pfam" id="PF10225">
    <property type="entry name" value="NEMP"/>
    <property type="match status" value="1"/>
</dbReference>
<evidence type="ECO:0000256" key="5">
    <source>
        <dbReference type="ARBA" id="ARBA00022989"/>
    </source>
</evidence>
<comment type="caution">
    <text evidence="10">The sequence shown here is derived from an EMBL/GenBank/DDBJ whole genome shotgun (WGS) entry which is preliminary data.</text>
</comment>
<dbReference type="Proteomes" id="UP001318860">
    <property type="component" value="Unassembled WGS sequence"/>
</dbReference>
<dbReference type="InterPro" id="IPR019358">
    <property type="entry name" value="NEMP_fam"/>
</dbReference>
<feature type="transmembrane region" description="Helical" evidence="8">
    <location>
        <begin position="183"/>
        <end position="203"/>
    </location>
</feature>
<evidence type="ECO:0000256" key="8">
    <source>
        <dbReference type="SAM" id="Phobius"/>
    </source>
</evidence>
<feature type="transmembrane region" description="Helical" evidence="8">
    <location>
        <begin position="158"/>
        <end position="178"/>
    </location>
</feature>
<evidence type="ECO:0000256" key="7">
    <source>
        <dbReference type="ARBA" id="ARBA00023242"/>
    </source>
</evidence>
<feature type="signal peptide" evidence="9">
    <location>
        <begin position="1"/>
        <end position="33"/>
    </location>
</feature>
<keyword evidence="7" id="KW-0539">Nucleus</keyword>
<organism evidence="10 11">
    <name type="scientific">Rehmannia glutinosa</name>
    <name type="common">Chinese foxglove</name>
    <dbReference type="NCBI Taxonomy" id="99300"/>
    <lineage>
        <taxon>Eukaryota</taxon>
        <taxon>Viridiplantae</taxon>
        <taxon>Streptophyta</taxon>
        <taxon>Embryophyta</taxon>
        <taxon>Tracheophyta</taxon>
        <taxon>Spermatophyta</taxon>
        <taxon>Magnoliopsida</taxon>
        <taxon>eudicotyledons</taxon>
        <taxon>Gunneridae</taxon>
        <taxon>Pentapetalae</taxon>
        <taxon>asterids</taxon>
        <taxon>lamiids</taxon>
        <taxon>Lamiales</taxon>
        <taxon>Orobanchaceae</taxon>
        <taxon>Rehmannieae</taxon>
        <taxon>Rehmannia</taxon>
    </lineage>
</organism>
<evidence type="ECO:0008006" key="12">
    <source>
        <dbReference type="Google" id="ProtNLM"/>
    </source>
</evidence>
<reference evidence="10 11" key="1">
    <citation type="journal article" date="2021" name="Comput. Struct. Biotechnol. J.">
        <title>De novo genome assembly of the potent medicinal plant Rehmannia glutinosa using nanopore technology.</title>
        <authorList>
            <person name="Ma L."/>
            <person name="Dong C."/>
            <person name="Song C."/>
            <person name="Wang X."/>
            <person name="Zheng X."/>
            <person name="Niu Y."/>
            <person name="Chen S."/>
            <person name="Feng W."/>
        </authorList>
    </citation>
    <scope>NUCLEOTIDE SEQUENCE [LARGE SCALE GENOMIC DNA]</scope>
    <source>
        <strain evidence="10">DH-2019</strain>
    </source>
</reference>
<evidence type="ECO:0000256" key="1">
    <source>
        <dbReference type="ARBA" id="ARBA00004575"/>
    </source>
</evidence>
<comment type="similarity">
    <text evidence="2">Belongs to the NEMP family.</text>
</comment>
<feature type="chain" id="PRO_5045515719" description="Transmembrane protein" evidence="9">
    <location>
        <begin position="34"/>
        <end position="497"/>
    </location>
</feature>
<feature type="transmembrane region" description="Helical" evidence="8">
    <location>
        <begin position="215"/>
        <end position="236"/>
    </location>
</feature>
<keyword evidence="6 8" id="KW-0472">Membrane</keyword>
<gene>
    <name evidence="10" type="ORF">DH2020_041013</name>
</gene>
<evidence type="ECO:0000256" key="9">
    <source>
        <dbReference type="SAM" id="SignalP"/>
    </source>
</evidence>
<comment type="subcellular location">
    <subcellularLocation>
        <location evidence="1">Nucleus inner membrane</location>
        <topology evidence="1">Multi-pass membrane protein</topology>
        <orientation evidence="1">Nucleoplasmic side</orientation>
    </subcellularLocation>
</comment>
<protein>
    <recommendedName>
        <fullName evidence="12">Transmembrane protein</fullName>
    </recommendedName>
</protein>
<accession>A0ABR0URG4</accession>
<sequence length="497" mass="55647">MASIPREMATATPPALILWLLLVSSSMFLSSDASDFSLVVSGPTMLQISPSLIVEESPGLKPGTKVKCERVLIHGLPRIKHLDKFANSLKTLSVIIRYSVLCRNVSLGVGMCPQDQWERLTKGLWIKSMSPFDHKILDIRMAASNSESLQVSLDEEFFLYRIFFLVLGIVLMSLASWLSNSLVFYYSGAMAVGVFLVILMVLFQGMKLLPTGRNSSLAIVLYSCFVGLGSFLLRYVPRLLRSLLIQIGLSEEMYDPVFDPGMLAVEMTLLASTSGSYCYYCQKLSIFLLVFLVIAGAWLGFWVVRKLVLTEDGSIDIGVSHFVTWSIRIVASVMILQSSIDPLLAVDALVGGIVVSSVLRRSGHPKVVRRVYKKLCGLNKINLREPLDPYASPLTNLSGSRPFTRAPYAPVQGSTSKSPKRLSDSETFYSTFHETPDRRKFTKDEWELFTRESTRKALEGLVSSPDFSKWAVTHADRITLAPKKEVSDKQRRWFHWF</sequence>
<keyword evidence="3 8" id="KW-0812">Transmembrane</keyword>
<evidence type="ECO:0000313" key="10">
    <source>
        <dbReference type="EMBL" id="KAK6125269.1"/>
    </source>
</evidence>
<name>A0ABR0URG4_REHGL</name>
<keyword evidence="4 9" id="KW-0732">Signal</keyword>
<feature type="transmembrane region" description="Helical" evidence="8">
    <location>
        <begin position="286"/>
        <end position="304"/>
    </location>
</feature>